<sequence>MDLTSIPERGTLYALYLDKVKYEKYSRKELLEDKQLTEKLLELHLFNDTREYRYIKTRSGEIETLISDETVEHEDIYTEKIVTLGNKKEKPDKDSGLVEVVNYITYDENDLMRIENYRLKEVK</sequence>
<organism evidence="1 3">
    <name type="scientific">Fusicatenibacter saccharivorans</name>
    <dbReference type="NCBI Taxonomy" id="1150298"/>
    <lineage>
        <taxon>Bacteria</taxon>
        <taxon>Bacillati</taxon>
        <taxon>Bacillota</taxon>
        <taxon>Clostridia</taxon>
        <taxon>Lachnospirales</taxon>
        <taxon>Lachnospiraceae</taxon>
        <taxon>Fusicatenibacter</taxon>
    </lineage>
</organism>
<dbReference type="RefSeq" id="WP_055226069.1">
    <property type="nucleotide sequence ID" value="NZ_CYYV01000002.1"/>
</dbReference>
<reference evidence="2" key="2">
    <citation type="submission" date="2022-01" db="EMBL/GenBank/DDBJ databases">
        <title>Collection of gut derived symbiotic bacterial strains cultured from healthy donors.</title>
        <authorList>
            <person name="Lin H."/>
            <person name="Kohout C."/>
            <person name="Waligurski E."/>
            <person name="Pamer E.G."/>
        </authorList>
    </citation>
    <scope>NUCLEOTIDE SEQUENCE</scope>
    <source>
        <strain evidence="2">DFI.5.49</strain>
    </source>
</reference>
<dbReference type="Proteomes" id="UP000095706">
    <property type="component" value="Unassembled WGS sequence"/>
</dbReference>
<name>A0A173XWJ6_9FIRM</name>
<dbReference type="AlphaFoldDB" id="A0A173XWJ6"/>
<reference evidence="1 3" key="1">
    <citation type="submission" date="2015-09" db="EMBL/GenBank/DDBJ databases">
        <authorList>
            <consortium name="Pathogen Informatics"/>
        </authorList>
    </citation>
    <scope>NUCLEOTIDE SEQUENCE [LARGE SCALE GENOMIC DNA]</scope>
    <source>
        <strain evidence="1 3">2789STDY5608849</strain>
    </source>
</reference>
<dbReference type="EMBL" id="JAKNFS010000007">
    <property type="protein sequence ID" value="MCG4765144.1"/>
    <property type="molecule type" value="Genomic_DNA"/>
</dbReference>
<evidence type="ECO:0000313" key="2">
    <source>
        <dbReference type="EMBL" id="MCG4765144.1"/>
    </source>
</evidence>
<accession>A0A173XWJ6</accession>
<evidence type="ECO:0000313" key="3">
    <source>
        <dbReference type="Proteomes" id="UP000095706"/>
    </source>
</evidence>
<dbReference type="EMBL" id="CYYV01000002">
    <property type="protein sequence ID" value="CUN56311.1"/>
    <property type="molecule type" value="Genomic_DNA"/>
</dbReference>
<evidence type="ECO:0000313" key="1">
    <source>
        <dbReference type="EMBL" id="CUN56311.1"/>
    </source>
</evidence>
<proteinExistence type="predicted"/>
<dbReference type="Proteomes" id="UP001199915">
    <property type="component" value="Unassembled WGS sequence"/>
</dbReference>
<gene>
    <name evidence="1" type="ORF">ERS852406_00367</name>
    <name evidence="2" type="ORF">L0N21_06415</name>
</gene>
<protein>
    <submittedName>
        <fullName evidence="1">Uncharacterized protein</fullName>
    </submittedName>
</protein>